<comment type="caution">
    <text evidence="2">The sequence shown here is derived from an EMBL/GenBank/DDBJ whole genome shotgun (WGS) entry which is preliminary data.</text>
</comment>
<dbReference type="OrthoDB" id="9791162at2"/>
<dbReference type="Gene3D" id="3.40.50.300">
    <property type="entry name" value="P-loop containing nucleotide triphosphate hydrolases"/>
    <property type="match status" value="1"/>
</dbReference>
<organism evidence="2 3">
    <name type="scientific">Eisenbergiella massiliensis</name>
    <dbReference type="NCBI Taxonomy" id="1720294"/>
    <lineage>
        <taxon>Bacteria</taxon>
        <taxon>Bacillati</taxon>
        <taxon>Bacillota</taxon>
        <taxon>Clostridia</taxon>
        <taxon>Lachnospirales</taxon>
        <taxon>Lachnospiraceae</taxon>
        <taxon>Eisenbergiella</taxon>
    </lineage>
</organism>
<accession>A0A3E3ILV9</accession>
<dbReference type="PANTHER" id="PTHR13696">
    <property type="entry name" value="P-LOOP CONTAINING NUCLEOSIDE TRIPHOSPHATE HYDROLASE"/>
    <property type="match status" value="1"/>
</dbReference>
<dbReference type="AlphaFoldDB" id="A0A3E3ILV9"/>
<gene>
    <name evidence="2" type="ORF">DWY69_20700</name>
</gene>
<dbReference type="CDD" id="cd02042">
    <property type="entry name" value="ParAB_family"/>
    <property type="match status" value="1"/>
</dbReference>
<sequence length="262" mass="29637">MKTLSIINLKGGVAKTISAVTMAYILSAEKGYRVLLVDNDKQGNASKMLDRHSYSHKGIETLMTERLPVMAAVIQHTDYDNLDIITANMELIKANLTVQLDQQRPQQNRIKKALDRIQWNYDICIIDNAPDINISTVNALAASDYVMIPVTIDDFALDGLSELAEQIENTREDLNPSLRLLGCFVTQYATGEEADRQGEEILRGMEYPVFETHIRRTEKVKPATFLRVPVPLYSNRCAASLDYRKLTEEFLERSGIINVKEE</sequence>
<dbReference type="RefSeq" id="WP_117531291.1">
    <property type="nucleotide sequence ID" value="NZ_QVLU01000021.1"/>
</dbReference>
<name>A0A3E3ILV9_9FIRM</name>
<dbReference type="InterPro" id="IPR025669">
    <property type="entry name" value="AAA_dom"/>
</dbReference>
<dbReference type="PANTHER" id="PTHR13696:SF52">
    <property type="entry name" value="PARA FAMILY PROTEIN CT_582"/>
    <property type="match status" value="1"/>
</dbReference>
<evidence type="ECO:0000313" key="3">
    <source>
        <dbReference type="Proteomes" id="UP000261166"/>
    </source>
</evidence>
<dbReference type="InterPro" id="IPR027417">
    <property type="entry name" value="P-loop_NTPase"/>
</dbReference>
<dbReference type="InterPro" id="IPR050678">
    <property type="entry name" value="DNA_Partitioning_ATPase"/>
</dbReference>
<protein>
    <submittedName>
        <fullName evidence="2">ParA family protein</fullName>
    </submittedName>
</protein>
<reference evidence="2 3" key="1">
    <citation type="submission" date="2018-08" db="EMBL/GenBank/DDBJ databases">
        <title>A genome reference for cultivated species of the human gut microbiota.</title>
        <authorList>
            <person name="Zou Y."/>
            <person name="Xue W."/>
            <person name="Luo G."/>
        </authorList>
    </citation>
    <scope>NUCLEOTIDE SEQUENCE [LARGE SCALE GENOMIC DNA]</scope>
    <source>
        <strain evidence="2 3">AF26-4BH</strain>
    </source>
</reference>
<dbReference type="Pfam" id="PF13614">
    <property type="entry name" value="AAA_31"/>
    <property type="match status" value="1"/>
</dbReference>
<feature type="domain" description="AAA" evidence="1">
    <location>
        <begin position="1"/>
        <end position="179"/>
    </location>
</feature>
<evidence type="ECO:0000259" key="1">
    <source>
        <dbReference type="Pfam" id="PF13614"/>
    </source>
</evidence>
<dbReference type="EMBL" id="QVLU01000021">
    <property type="protein sequence ID" value="RGE68059.1"/>
    <property type="molecule type" value="Genomic_DNA"/>
</dbReference>
<dbReference type="Proteomes" id="UP000261166">
    <property type="component" value="Unassembled WGS sequence"/>
</dbReference>
<evidence type="ECO:0000313" key="2">
    <source>
        <dbReference type="EMBL" id="RGE68059.1"/>
    </source>
</evidence>
<proteinExistence type="predicted"/>
<dbReference type="SUPFAM" id="SSF52540">
    <property type="entry name" value="P-loop containing nucleoside triphosphate hydrolases"/>
    <property type="match status" value="1"/>
</dbReference>